<dbReference type="EMBL" id="JAYGJQ010000002">
    <property type="protein sequence ID" value="MEA9357180.1"/>
    <property type="molecule type" value="Genomic_DNA"/>
</dbReference>
<reference evidence="6 7" key="1">
    <citation type="submission" date="2023-11" db="EMBL/GenBank/DDBJ databases">
        <title>A Novel Polar Bacteriovorax (B. antarcticus) Isolated from the Biocrust in Antarctica.</title>
        <authorList>
            <person name="Mun W."/>
            <person name="Choi S.Y."/>
            <person name="Mitchell R.J."/>
        </authorList>
    </citation>
    <scope>NUCLEOTIDE SEQUENCE [LARGE SCALE GENOMIC DNA]</scope>
    <source>
        <strain evidence="6 7">PP10</strain>
    </source>
</reference>
<evidence type="ECO:0000256" key="4">
    <source>
        <dbReference type="SAM" id="Phobius"/>
    </source>
</evidence>
<dbReference type="PANTHER" id="PTHR10434">
    <property type="entry name" value="1-ACYL-SN-GLYCEROL-3-PHOSPHATE ACYLTRANSFERASE"/>
    <property type="match status" value="1"/>
</dbReference>
<keyword evidence="4" id="KW-1133">Transmembrane helix</keyword>
<keyword evidence="3 6" id="KW-0012">Acyltransferase</keyword>
<dbReference type="CDD" id="cd07989">
    <property type="entry name" value="LPLAT_AGPAT-like"/>
    <property type="match status" value="1"/>
</dbReference>
<dbReference type="InterPro" id="IPR002123">
    <property type="entry name" value="Plipid/glycerol_acylTrfase"/>
</dbReference>
<accession>A0ABU5W029</accession>
<evidence type="ECO:0000256" key="2">
    <source>
        <dbReference type="ARBA" id="ARBA00022679"/>
    </source>
</evidence>
<gene>
    <name evidence="6" type="ORF">SHI21_13225</name>
</gene>
<comment type="pathway">
    <text evidence="1">Lipid metabolism.</text>
</comment>
<organism evidence="6 7">
    <name type="scientific">Bacteriovorax antarcticus</name>
    <dbReference type="NCBI Taxonomy" id="3088717"/>
    <lineage>
        <taxon>Bacteria</taxon>
        <taxon>Pseudomonadati</taxon>
        <taxon>Bdellovibrionota</taxon>
        <taxon>Bacteriovoracia</taxon>
        <taxon>Bacteriovoracales</taxon>
        <taxon>Bacteriovoracaceae</taxon>
        <taxon>Bacteriovorax</taxon>
    </lineage>
</organism>
<dbReference type="SUPFAM" id="SSF69593">
    <property type="entry name" value="Glycerol-3-phosphate (1)-acyltransferase"/>
    <property type="match status" value="1"/>
</dbReference>
<keyword evidence="4" id="KW-0472">Membrane</keyword>
<dbReference type="SMART" id="SM00563">
    <property type="entry name" value="PlsC"/>
    <property type="match status" value="1"/>
</dbReference>
<comment type="caution">
    <text evidence="6">The sequence shown here is derived from an EMBL/GenBank/DDBJ whole genome shotgun (WGS) entry which is preliminary data.</text>
</comment>
<keyword evidence="4" id="KW-0812">Transmembrane</keyword>
<evidence type="ECO:0000313" key="7">
    <source>
        <dbReference type="Proteomes" id="UP001302274"/>
    </source>
</evidence>
<dbReference type="RefSeq" id="WP_323577075.1">
    <property type="nucleotide sequence ID" value="NZ_JAYGJQ010000002.1"/>
</dbReference>
<evidence type="ECO:0000259" key="5">
    <source>
        <dbReference type="SMART" id="SM00563"/>
    </source>
</evidence>
<feature type="transmembrane region" description="Helical" evidence="4">
    <location>
        <begin position="12"/>
        <end position="37"/>
    </location>
</feature>
<dbReference type="Proteomes" id="UP001302274">
    <property type="component" value="Unassembled WGS sequence"/>
</dbReference>
<feature type="transmembrane region" description="Helical" evidence="4">
    <location>
        <begin position="43"/>
        <end position="62"/>
    </location>
</feature>
<dbReference type="PANTHER" id="PTHR10434:SF11">
    <property type="entry name" value="1-ACYL-SN-GLYCEROL-3-PHOSPHATE ACYLTRANSFERASE"/>
    <property type="match status" value="1"/>
</dbReference>
<protein>
    <submittedName>
        <fullName evidence="6">1-acyl-sn-glycerol-3-phosphate acyltransferase</fullName>
    </submittedName>
</protein>
<name>A0ABU5W029_9BACT</name>
<evidence type="ECO:0000256" key="1">
    <source>
        <dbReference type="ARBA" id="ARBA00005189"/>
    </source>
</evidence>
<dbReference type="Pfam" id="PF01553">
    <property type="entry name" value="Acyltransferase"/>
    <property type="match status" value="1"/>
</dbReference>
<keyword evidence="2" id="KW-0808">Transferase</keyword>
<evidence type="ECO:0000256" key="3">
    <source>
        <dbReference type="ARBA" id="ARBA00023315"/>
    </source>
</evidence>
<sequence length="251" mass="28793">MKNSSKFIKQLSLVYFAVIGWFLFLSIIPALMLFAAISLLFPIAMSAYYFVLLYAAKFYIFLSPLKFSLKQIDPISDLSHDGFMVVANHRSHLDMFIMLANVYKLRAVANSRIFRIPVLGQMMKMSKHFPMKKGDVEVYKKTLKAIKEACTLLHAVLFFPEMTRCDQGETGIQKFRLTAFQIARENNIQIIPVVISGTDYVWPRGKREMDFRHKISIVSLEAVSPNQFSSSAELSQYVHDIMEKKLLEISA</sequence>
<dbReference type="GO" id="GO:0016746">
    <property type="term" value="F:acyltransferase activity"/>
    <property type="evidence" value="ECO:0007669"/>
    <property type="project" value="UniProtKB-KW"/>
</dbReference>
<proteinExistence type="predicted"/>
<keyword evidence="7" id="KW-1185">Reference proteome</keyword>
<feature type="domain" description="Phospholipid/glycerol acyltransferase" evidence="5">
    <location>
        <begin position="83"/>
        <end position="198"/>
    </location>
</feature>
<evidence type="ECO:0000313" key="6">
    <source>
        <dbReference type="EMBL" id="MEA9357180.1"/>
    </source>
</evidence>